<keyword evidence="6" id="KW-1185">Reference proteome</keyword>
<sequence length="329" mass="37322">MATLLQITLPVISRWRLQFRSVLMDPNWVNADRMSKEYKNGIKDKINAGEKNPTVSQLEAWEYARRNADGEVNDPARLQVLQDVVAIAENLPEHELTNIGTDDLLARAIPLEYPGRVRGLGWGELKTKGCNPGMQSGGSSQMDNFYMDNEVDGQHDDDQVHVLGEDLPQGKNACYFYLDPGHRYFSFVSPDIVSHLVDNSNTSLAKCFLQHVNEDHLLFVPYNVSKHWILVAINTTESIYFMDPAPVTNTTNYQNVKAFVDAAMSIFRSNSGKKYTPTMFNSFRWTKVQSQIATKTSQSLENEFVVPLNKGICSRFNSKKMWDLQMLLS</sequence>
<dbReference type="GO" id="GO:0008234">
    <property type="term" value="F:cysteine-type peptidase activity"/>
    <property type="evidence" value="ECO:0007669"/>
    <property type="project" value="InterPro"/>
</dbReference>
<evidence type="ECO:0000259" key="4">
    <source>
        <dbReference type="Pfam" id="PF02902"/>
    </source>
</evidence>
<dbReference type="GO" id="GO:0006508">
    <property type="term" value="P:proteolysis"/>
    <property type="evidence" value="ECO:0007669"/>
    <property type="project" value="UniProtKB-KW"/>
</dbReference>
<dbReference type="EMBL" id="JAUIZM010000006">
    <property type="protein sequence ID" value="KAK1378144.1"/>
    <property type="molecule type" value="Genomic_DNA"/>
</dbReference>
<dbReference type="Gene3D" id="3.40.395.10">
    <property type="entry name" value="Adenoviral Proteinase, Chain A"/>
    <property type="match status" value="1"/>
</dbReference>
<comment type="similarity">
    <text evidence="1">Belongs to the peptidase C48 family.</text>
</comment>
<protein>
    <recommendedName>
        <fullName evidence="4">Ubiquitin-like protease family profile domain-containing protein</fullName>
    </recommendedName>
</protein>
<reference evidence="5" key="2">
    <citation type="submission" date="2023-05" db="EMBL/GenBank/DDBJ databases">
        <authorList>
            <person name="Schelkunov M.I."/>
        </authorList>
    </citation>
    <scope>NUCLEOTIDE SEQUENCE</scope>
    <source>
        <strain evidence="5">Hsosn_3</strain>
        <tissue evidence="5">Leaf</tissue>
    </source>
</reference>
<dbReference type="InterPro" id="IPR038765">
    <property type="entry name" value="Papain-like_cys_pep_sf"/>
</dbReference>
<name>A0AAD8I2W7_9APIA</name>
<keyword evidence="2" id="KW-0645">Protease</keyword>
<proteinExistence type="inferred from homology"/>
<accession>A0AAD8I2W7</accession>
<dbReference type="SUPFAM" id="SSF54001">
    <property type="entry name" value="Cysteine proteinases"/>
    <property type="match status" value="1"/>
</dbReference>
<evidence type="ECO:0000256" key="1">
    <source>
        <dbReference type="ARBA" id="ARBA00005234"/>
    </source>
</evidence>
<evidence type="ECO:0000313" key="6">
    <source>
        <dbReference type="Proteomes" id="UP001237642"/>
    </source>
</evidence>
<dbReference type="Pfam" id="PF02902">
    <property type="entry name" value="Peptidase_C48"/>
    <property type="match status" value="1"/>
</dbReference>
<dbReference type="AlphaFoldDB" id="A0AAD8I2W7"/>
<evidence type="ECO:0000313" key="5">
    <source>
        <dbReference type="EMBL" id="KAK1378144.1"/>
    </source>
</evidence>
<evidence type="ECO:0000256" key="3">
    <source>
        <dbReference type="ARBA" id="ARBA00022801"/>
    </source>
</evidence>
<reference evidence="5" key="1">
    <citation type="submission" date="2023-02" db="EMBL/GenBank/DDBJ databases">
        <title>Genome of toxic invasive species Heracleum sosnowskyi carries increased number of genes despite the absence of recent whole-genome duplications.</title>
        <authorList>
            <person name="Schelkunov M."/>
            <person name="Shtratnikova V."/>
            <person name="Makarenko M."/>
            <person name="Klepikova A."/>
            <person name="Omelchenko D."/>
            <person name="Novikova G."/>
            <person name="Obukhova E."/>
            <person name="Bogdanov V."/>
            <person name="Penin A."/>
            <person name="Logacheva M."/>
        </authorList>
    </citation>
    <scope>NUCLEOTIDE SEQUENCE</scope>
    <source>
        <strain evidence="5">Hsosn_3</strain>
        <tissue evidence="5">Leaf</tissue>
    </source>
</reference>
<organism evidence="5 6">
    <name type="scientific">Heracleum sosnowskyi</name>
    <dbReference type="NCBI Taxonomy" id="360622"/>
    <lineage>
        <taxon>Eukaryota</taxon>
        <taxon>Viridiplantae</taxon>
        <taxon>Streptophyta</taxon>
        <taxon>Embryophyta</taxon>
        <taxon>Tracheophyta</taxon>
        <taxon>Spermatophyta</taxon>
        <taxon>Magnoliopsida</taxon>
        <taxon>eudicotyledons</taxon>
        <taxon>Gunneridae</taxon>
        <taxon>Pentapetalae</taxon>
        <taxon>asterids</taxon>
        <taxon>campanulids</taxon>
        <taxon>Apiales</taxon>
        <taxon>Apiaceae</taxon>
        <taxon>Apioideae</taxon>
        <taxon>apioid superclade</taxon>
        <taxon>Tordylieae</taxon>
        <taxon>Tordyliinae</taxon>
        <taxon>Heracleum</taxon>
    </lineage>
</organism>
<comment type="caution">
    <text evidence="5">The sequence shown here is derived from an EMBL/GenBank/DDBJ whole genome shotgun (WGS) entry which is preliminary data.</text>
</comment>
<gene>
    <name evidence="5" type="ORF">POM88_024888</name>
</gene>
<dbReference type="Proteomes" id="UP001237642">
    <property type="component" value="Unassembled WGS sequence"/>
</dbReference>
<keyword evidence="3" id="KW-0378">Hydrolase</keyword>
<feature type="domain" description="Ubiquitin-like protease family profile" evidence="4">
    <location>
        <begin position="216"/>
        <end position="289"/>
    </location>
</feature>
<evidence type="ECO:0000256" key="2">
    <source>
        <dbReference type="ARBA" id="ARBA00022670"/>
    </source>
</evidence>
<dbReference type="InterPro" id="IPR003653">
    <property type="entry name" value="Peptidase_C48_C"/>
</dbReference>